<dbReference type="InterPro" id="IPR002831">
    <property type="entry name" value="Tscrpt_reg_TrmB_N"/>
</dbReference>
<comment type="caution">
    <text evidence="2">The sequence shown here is derived from an EMBL/GenBank/DDBJ whole genome shotgun (WGS) entry which is preliminary data.</text>
</comment>
<dbReference type="Pfam" id="PF01978">
    <property type="entry name" value="TrmB"/>
    <property type="match status" value="1"/>
</dbReference>
<dbReference type="Proteomes" id="UP000179381">
    <property type="component" value="Unassembled WGS sequence"/>
</dbReference>
<organism evidence="2 3">
    <name type="scientific">Candidatus Nomurabacteria bacterium RIFCSPLOWO2_01_FULL_46_18</name>
    <dbReference type="NCBI Taxonomy" id="1801783"/>
    <lineage>
        <taxon>Bacteria</taxon>
        <taxon>Candidatus Nomuraibacteriota</taxon>
    </lineage>
</organism>
<accession>A0A1F6XEX4</accession>
<evidence type="ECO:0000313" key="3">
    <source>
        <dbReference type="Proteomes" id="UP000179381"/>
    </source>
</evidence>
<dbReference type="Gene3D" id="1.10.10.10">
    <property type="entry name" value="Winged helix-like DNA-binding domain superfamily/Winged helix DNA-binding domain"/>
    <property type="match status" value="1"/>
</dbReference>
<reference evidence="2 3" key="1">
    <citation type="journal article" date="2016" name="Nat. Commun.">
        <title>Thousands of microbial genomes shed light on interconnected biogeochemical processes in an aquifer system.</title>
        <authorList>
            <person name="Anantharaman K."/>
            <person name="Brown C.T."/>
            <person name="Hug L.A."/>
            <person name="Sharon I."/>
            <person name="Castelle C.J."/>
            <person name="Probst A.J."/>
            <person name="Thomas B.C."/>
            <person name="Singh A."/>
            <person name="Wilkins M.J."/>
            <person name="Karaoz U."/>
            <person name="Brodie E.L."/>
            <person name="Williams K.H."/>
            <person name="Hubbard S.S."/>
            <person name="Banfield J.F."/>
        </authorList>
    </citation>
    <scope>NUCLEOTIDE SEQUENCE [LARGE SCALE GENOMIC DNA]</scope>
</reference>
<dbReference type="PANTHER" id="PTHR34293:SF1">
    <property type="entry name" value="HTH-TYPE TRANSCRIPTIONAL REGULATOR TRMBL2"/>
    <property type="match status" value="1"/>
</dbReference>
<dbReference type="EMBL" id="MFVH01000001">
    <property type="protein sequence ID" value="OGI92740.1"/>
    <property type="molecule type" value="Genomic_DNA"/>
</dbReference>
<name>A0A1F6XEX4_9BACT</name>
<dbReference type="InterPro" id="IPR051797">
    <property type="entry name" value="TrmB-like"/>
</dbReference>
<evidence type="ECO:0000259" key="1">
    <source>
        <dbReference type="Pfam" id="PF01978"/>
    </source>
</evidence>
<evidence type="ECO:0000313" key="2">
    <source>
        <dbReference type="EMBL" id="OGI92740.1"/>
    </source>
</evidence>
<sequence length="266" mass="30629">MTKENRENNELKNLLIDVGLKEKEADVYLAILALGQGTASKIARRAHIVRTTVYDVLSSLFDKGLVTLTGKEPKQEYVAESPDNLKIYLESELGKRKTDLEDAKHDLIPQLKSIHNVGNRPKVMFYEGEEGMRRVYEDTLTSSEPIRAYADIGNMYRGLPGYFPEYFKRRAEGNIKIRAIIPNSKEGRERKNCDQEELRESALVPESMFHFTPEINIYDDKVMIASWREKLGIIIVSEEIAEAMKTIFELSWAEARRLDQKVEQRT</sequence>
<proteinExistence type="predicted"/>
<protein>
    <recommendedName>
        <fullName evidence="1">Transcription regulator TrmB N-terminal domain-containing protein</fullName>
    </recommendedName>
</protein>
<dbReference type="InterPro" id="IPR036388">
    <property type="entry name" value="WH-like_DNA-bd_sf"/>
</dbReference>
<dbReference type="AlphaFoldDB" id="A0A1F6XEX4"/>
<dbReference type="PANTHER" id="PTHR34293">
    <property type="entry name" value="HTH-TYPE TRANSCRIPTIONAL REGULATOR TRMBL2"/>
    <property type="match status" value="1"/>
</dbReference>
<feature type="domain" description="Transcription regulator TrmB N-terminal" evidence="1">
    <location>
        <begin position="17"/>
        <end position="82"/>
    </location>
</feature>
<gene>
    <name evidence="2" type="ORF">A2933_00815</name>
</gene>
<dbReference type="InterPro" id="IPR036390">
    <property type="entry name" value="WH_DNA-bd_sf"/>
</dbReference>
<dbReference type="SUPFAM" id="SSF46785">
    <property type="entry name" value="Winged helix' DNA-binding domain"/>
    <property type="match status" value="1"/>
</dbReference>